<reference evidence="2" key="1">
    <citation type="submission" date="2023-06" db="EMBL/GenBank/DDBJ databases">
        <title>Genome sequence of Methancorpusculaceae sp. Ag1.</title>
        <authorList>
            <person name="Protasov E."/>
            <person name="Platt K."/>
            <person name="Poehlein A."/>
            <person name="Daniel R."/>
            <person name="Brune A."/>
        </authorList>
    </citation>
    <scope>NUCLEOTIDE SEQUENCE</scope>
    <source>
        <strain evidence="2">Ag1</strain>
    </source>
</reference>
<accession>A0AAE4SA37</accession>
<evidence type="ECO:0000313" key="2">
    <source>
        <dbReference type="EMBL" id="MDV0441574.1"/>
    </source>
</evidence>
<gene>
    <name evidence="2" type="ORF">McpAg1_07740</name>
</gene>
<feature type="domain" description="Integrase SSV1 C-terminal" evidence="1">
    <location>
        <begin position="120"/>
        <end position="300"/>
    </location>
</feature>
<dbReference type="EMBL" id="JAWDKA010000003">
    <property type="protein sequence ID" value="MDV0441574.1"/>
    <property type="molecule type" value="Genomic_DNA"/>
</dbReference>
<dbReference type="Gene3D" id="1.10.443.10">
    <property type="entry name" value="Intergrase catalytic core"/>
    <property type="match status" value="1"/>
</dbReference>
<evidence type="ECO:0000313" key="3">
    <source>
        <dbReference type="Proteomes" id="UP001273136"/>
    </source>
</evidence>
<dbReference type="InterPro" id="IPR013762">
    <property type="entry name" value="Integrase-like_cat_sf"/>
</dbReference>
<dbReference type="RefSeq" id="WP_338093972.1">
    <property type="nucleotide sequence ID" value="NZ_JAWDKA010000003.1"/>
</dbReference>
<dbReference type="GO" id="GO:0006310">
    <property type="term" value="P:DNA recombination"/>
    <property type="evidence" value="ECO:0007669"/>
    <property type="project" value="InterPro"/>
</dbReference>
<dbReference type="AlphaFoldDB" id="A0AAE4SA37"/>
<name>A0AAE4SA37_9EURY</name>
<dbReference type="InterPro" id="IPR036388">
    <property type="entry name" value="WH-like_DNA-bd_sf"/>
</dbReference>
<comment type="caution">
    <text evidence="2">The sequence shown here is derived from an EMBL/GenBank/DDBJ whole genome shotgun (WGS) entry which is preliminary data.</text>
</comment>
<dbReference type="GO" id="GO:0003677">
    <property type="term" value="F:DNA binding"/>
    <property type="evidence" value="ECO:0007669"/>
    <property type="project" value="InterPro"/>
</dbReference>
<proteinExistence type="predicted"/>
<organism evidence="2 3">
    <name type="scientific">Methanorbis furvi</name>
    <dbReference type="NCBI Taxonomy" id="3028299"/>
    <lineage>
        <taxon>Archaea</taxon>
        <taxon>Methanobacteriati</taxon>
        <taxon>Methanobacteriota</taxon>
        <taxon>Stenosarchaea group</taxon>
        <taxon>Methanomicrobia</taxon>
        <taxon>Methanomicrobiales</taxon>
        <taxon>Methanocorpusculaceae</taxon>
        <taxon>Methanorbis</taxon>
    </lineage>
</organism>
<evidence type="ECO:0000259" key="1">
    <source>
        <dbReference type="Pfam" id="PF16795"/>
    </source>
</evidence>
<dbReference type="Pfam" id="PF16795">
    <property type="entry name" value="Phage_integr_3"/>
    <property type="match status" value="1"/>
</dbReference>
<dbReference type="InterPro" id="IPR031857">
    <property type="entry name" value="Integrase_SSV1_C"/>
</dbReference>
<keyword evidence="3" id="KW-1185">Reference proteome</keyword>
<sequence length="370" mass="41836">MTVTAFYALVEDQYLSYCDAKGLAGGKDGRKTRYHNALSALRPIYSPDDRRNYANFNEGDNISQMGHNALMHFFKFCQEILGLQSFNGYGIDSEWCKKGMPYGGAKTTDESMTGRFYDLTNAEIRAGLEKLPGELKGFYALLAYSGARGAQLFDALTGDYDREIKRIPADKEKNIKQPLICLDVRDMSRGKKRAYYYFFPPECEALLRAYQVPYQSMSTMGKKINELTQFKRDDENRACNVNSLRKWQTNLMLNYKGPGGTRLSDTDIDLIQGRVPDTVLRDNYQNKLGVAAAAYSEIVDTLRATLPIPQPITKSNNKFGQIPKGKKEEIIDLYKKGTSERKIHELTGVARNTISNILVESGMKEGKIYK</sequence>
<protein>
    <recommendedName>
        <fullName evidence="1">Integrase SSV1 C-terminal domain-containing protein</fullName>
    </recommendedName>
</protein>
<dbReference type="Proteomes" id="UP001273136">
    <property type="component" value="Unassembled WGS sequence"/>
</dbReference>
<dbReference type="GO" id="GO:0015074">
    <property type="term" value="P:DNA integration"/>
    <property type="evidence" value="ECO:0007669"/>
    <property type="project" value="InterPro"/>
</dbReference>
<dbReference type="Gene3D" id="1.10.10.10">
    <property type="entry name" value="Winged helix-like DNA-binding domain superfamily/Winged helix DNA-binding domain"/>
    <property type="match status" value="1"/>
</dbReference>